<reference evidence="7 8" key="1">
    <citation type="submission" date="2019-06" db="EMBL/GenBank/DDBJ databases">
        <title>New taxonomy in bacterial strain CC-CFT640, isolated from vineyard.</title>
        <authorList>
            <person name="Lin S.-Y."/>
            <person name="Tsai C.-F."/>
            <person name="Young C.-C."/>
        </authorList>
    </citation>
    <scope>NUCLEOTIDE SEQUENCE [LARGE SCALE GENOMIC DNA]</scope>
    <source>
        <strain evidence="7 8">CC-CFT640</strain>
    </source>
</reference>
<sequence length="319" mass="34152">MKTGTLVLAVALLAYPFVLYDHFYWDIGVGLLLAAISASAWNIVGGYAGQVSVGHAMFFGIGAYVPLLVFNLWQLPPIAGAPLAVALSLVLAVVIGLPTFRLRGHYFSMATIAVAELIRIFIGTWDFVGAAIGLQGPAVGRGWWDLTFRSELPYYYIFLVVLAVLLYVTRAVEKSRFGYYLRAIKAGERAARSLGVPVQQTKLKALLLSAVFTSIAGSLYSIKTGFIDPESGFGILISVQMVIVAALGGAGTLYGPLVGALILVPAQTATNTWFGGGGSGLTYILYGGIILVLARFEPGGLHELWQRLAPRLRRTPRAA</sequence>
<dbReference type="PANTHER" id="PTHR30482:SF10">
    <property type="entry name" value="HIGH-AFFINITY BRANCHED-CHAIN AMINO ACID TRANSPORT PROTEIN BRAE"/>
    <property type="match status" value="1"/>
</dbReference>
<dbReference type="Proteomes" id="UP000321638">
    <property type="component" value="Unassembled WGS sequence"/>
</dbReference>
<feature type="transmembrane region" description="Helical" evidence="6">
    <location>
        <begin position="79"/>
        <end position="100"/>
    </location>
</feature>
<comment type="subcellular location">
    <subcellularLocation>
        <location evidence="1">Cell membrane</location>
        <topology evidence="1">Multi-pass membrane protein</topology>
    </subcellularLocation>
</comment>
<dbReference type="Pfam" id="PF02653">
    <property type="entry name" value="BPD_transp_2"/>
    <property type="match status" value="1"/>
</dbReference>
<evidence type="ECO:0000256" key="4">
    <source>
        <dbReference type="ARBA" id="ARBA00022989"/>
    </source>
</evidence>
<accession>A0A5C8PD27</accession>
<keyword evidence="5 6" id="KW-0472">Membrane</keyword>
<organism evidence="7 8">
    <name type="scientific">Vineibacter terrae</name>
    <dbReference type="NCBI Taxonomy" id="2586908"/>
    <lineage>
        <taxon>Bacteria</taxon>
        <taxon>Pseudomonadati</taxon>
        <taxon>Pseudomonadota</taxon>
        <taxon>Alphaproteobacteria</taxon>
        <taxon>Hyphomicrobiales</taxon>
        <taxon>Vineibacter</taxon>
    </lineage>
</organism>
<evidence type="ECO:0000256" key="5">
    <source>
        <dbReference type="ARBA" id="ARBA00023136"/>
    </source>
</evidence>
<keyword evidence="4 6" id="KW-1133">Transmembrane helix</keyword>
<evidence type="ECO:0000256" key="1">
    <source>
        <dbReference type="ARBA" id="ARBA00004651"/>
    </source>
</evidence>
<evidence type="ECO:0000313" key="8">
    <source>
        <dbReference type="Proteomes" id="UP000321638"/>
    </source>
</evidence>
<gene>
    <name evidence="7" type="ORF">FHP25_31055</name>
</gene>
<name>A0A5C8PD27_9HYPH</name>
<protein>
    <submittedName>
        <fullName evidence="7">Branched-chain amino acid ABC transporter permease</fullName>
    </submittedName>
</protein>
<dbReference type="GO" id="GO:0005886">
    <property type="term" value="C:plasma membrane"/>
    <property type="evidence" value="ECO:0007669"/>
    <property type="project" value="UniProtKB-SubCell"/>
</dbReference>
<dbReference type="PANTHER" id="PTHR30482">
    <property type="entry name" value="HIGH-AFFINITY BRANCHED-CHAIN AMINO ACID TRANSPORT SYSTEM PERMEASE"/>
    <property type="match status" value="1"/>
</dbReference>
<feature type="transmembrane region" description="Helical" evidence="6">
    <location>
        <begin position="24"/>
        <end position="44"/>
    </location>
</feature>
<keyword evidence="8" id="KW-1185">Reference proteome</keyword>
<feature type="transmembrane region" description="Helical" evidence="6">
    <location>
        <begin position="242"/>
        <end position="266"/>
    </location>
</feature>
<feature type="transmembrane region" description="Helical" evidence="6">
    <location>
        <begin position="273"/>
        <end position="294"/>
    </location>
</feature>
<feature type="transmembrane region" description="Helical" evidence="6">
    <location>
        <begin position="56"/>
        <end position="73"/>
    </location>
</feature>
<dbReference type="AlphaFoldDB" id="A0A5C8PD27"/>
<feature type="transmembrane region" description="Helical" evidence="6">
    <location>
        <begin position="205"/>
        <end position="222"/>
    </location>
</feature>
<dbReference type="RefSeq" id="WP_147850884.1">
    <property type="nucleotide sequence ID" value="NZ_VDUZ01000046.1"/>
</dbReference>
<dbReference type="InterPro" id="IPR001851">
    <property type="entry name" value="ABC_transp_permease"/>
</dbReference>
<evidence type="ECO:0000256" key="3">
    <source>
        <dbReference type="ARBA" id="ARBA00022692"/>
    </source>
</evidence>
<proteinExistence type="predicted"/>
<evidence type="ECO:0000313" key="7">
    <source>
        <dbReference type="EMBL" id="TXL71262.1"/>
    </source>
</evidence>
<feature type="transmembrane region" description="Helical" evidence="6">
    <location>
        <begin position="154"/>
        <end position="172"/>
    </location>
</feature>
<evidence type="ECO:0000256" key="2">
    <source>
        <dbReference type="ARBA" id="ARBA00022475"/>
    </source>
</evidence>
<dbReference type="EMBL" id="VDUZ01000046">
    <property type="protein sequence ID" value="TXL71262.1"/>
    <property type="molecule type" value="Genomic_DNA"/>
</dbReference>
<dbReference type="GO" id="GO:0015658">
    <property type="term" value="F:branched-chain amino acid transmembrane transporter activity"/>
    <property type="evidence" value="ECO:0007669"/>
    <property type="project" value="InterPro"/>
</dbReference>
<dbReference type="InterPro" id="IPR043428">
    <property type="entry name" value="LivM-like"/>
</dbReference>
<evidence type="ECO:0000256" key="6">
    <source>
        <dbReference type="SAM" id="Phobius"/>
    </source>
</evidence>
<feature type="transmembrane region" description="Helical" evidence="6">
    <location>
        <begin position="112"/>
        <end position="134"/>
    </location>
</feature>
<comment type="caution">
    <text evidence="7">The sequence shown here is derived from an EMBL/GenBank/DDBJ whole genome shotgun (WGS) entry which is preliminary data.</text>
</comment>
<dbReference type="OrthoDB" id="9034298at2"/>
<dbReference type="CDD" id="cd06581">
    <property type="entry name" value="TM_PBP1_LivM_like"/>
    <property type="match status" value="1"/>
</dbReference>
<keyword evidence="3 6" id="KW-0812">Transmembrane</keyword>
<keyword evidence="2" id="KW-1003">Cell membrane</keyword>